<organism evidence="3 4">
    <name type="scientific">Domibacillus mangrovi</name>
    <dbReference type="NCBI Taxonomy" id="1714354"/>
    <lineage>
        <taxon>Bacteria</taxon>
        <taxon>Bacillati</taxon>
        <taxon>Bacillota</taxon>
        <taxon>Bacilli</taxon>
        <taxon>Bacillales</taxon>
        <taxon>Bacillaceae</taxon>
        <taxon>Domibacillus</taxon>
    </lineage>
</organism>
<name>A0A1Q5P1U9_9BACI</name>
<keyword evidence="4" id="KW-1185">Reference proteome</keyword>
<dbReference type="Gene3D" id="1.10.260.40">
    <property type="entry name" value="lambda repressor-like DNA-binding domains"/>
    <property type="match status" value="2"/>
</dbReference>
<comment type="caution">
    <text evidence="3">The sequence shown here is derived from an EMBL/GenBank/DDBJ whole genome shotgun (WGS) entry which is preliminary data.</text>
</comment>
<dbReference type="GO" id="GO:0003677">
    <property type="term" value="F:DNA binding"/>
    <property type="evidence" value="ECO:0007669"/>
    <property type="project" value="UniProtKB-KW"/>
</dbReference>
<feature type="domain" description="HTH cro/C1-type" evidence="2">
    <location>
        <begin position="113"/>
        <end position="157"/>
    </location>
</feature>
<dbReference type="Proteomes" id="UP000186524">
    <property type="component" value="Unassembled WGS sequence"/>
</dbReference>
<dbReference type="STRING" id="1714354.BLL40_11480"/>
<dbReference type="PROSITE" id="PS50943">
    <property type="entry name" value="HTH_CROC1"/>
    <property type="match status" value="2"/>
</dbReference>
<evidence type="ECO:0000259" key="2">
    <source>
        <dbReference type="PROSITE" id="PS50943"/>
    </source>
</evidence>
<reference evidence="3 4" key="1">
    <citation type="submission" date="2016-12" db="EMBL/GenBank/DDBJ databases">
        <title>Domibacillus sp. SAOS 44 whole genome sequencing.</title>
        <authorList>
            <person name="Verma A."/>
            <person name="Krishnamurthi S."/>
        </authorList>
    </citation>
    <scope>NUCLEOTIDE SEQUENCE [LARGE SCALE GENOMIC DNA]</scope>
    <source>
        <strain evidence="3 4">SAOS 44</strain>
    </source>
</reference>
<dbReference type="InterPro" id="IPR050807">
    <property type="entry name" value="TransReg_Diox_bact_type"/>
</dbReference>
<dbReference type="CDD" id="cd00093">
    <property type="entry name" value="HTH_XRE"/>
    <property type="match status" value="2"/>
</dbReference>
<dbReference type="Pfam" id="PF01381">
    <property type="entry name" value="HTH_3"/>
    <property type="match status" value="1"/>
</dbReference>
<proteinExistence type="predicted"/>
<keyword evidence="1" id="KW-0238">DNA-binding</keyword>
<dbReference type="SMART" id="SM00530">
    <property type="entry name" value="HTH_XRE"/>
    <property type="match status" value="2"/>
</dbReference>
<feature type="domain" description="HTH cro/C1-type" evidence="2">
    <location>
        <begin position="9"/>
        <end position="63"/>
    </location>
</feature>
<gene>
    <name evidence="3" type="ORF">BLL40_11480</name>
</gene>
<dbReference type="GO" id="GO:0003700">
    <property type="term" value="F:DNA-binding transcription factor activity"/>
    <property type="evidence" value="ECO:0007669"/>
    <property type="project" value="TreeGrafter"/>
</dbReference>
<evidence type="ECO:0000313" key="4">
    <source>
        <dbReference type="Proteomes" id="UP000186524"/>
    </source>
</evidence>
<protein>
    <recommendedName>
        <fullName evidence="2">HTH cro/C1-type domain-containing protein</fullName>
    </recommendedName>
</protein>
<dbReference type="SUPFAM" id="SSF47413">
    <property type="entry name" value="lambda repressor-like DNA-binding domains"/>
    <property type="match status" value="2"/>
</dbReference>
<dbReference type="InterPro" id="IPR010982">
    <property type="entry name" value="Lambda_DNA-bd_dom_sf"/>
</dbReference>
<dbReference type="EMBL" id="MRWQ01000009">
    <property type="protein sequence ID" value="OKL36224.1"/>
    <property type="molecule type" value="Genomic_DNA"/>
</dbReference>
<dbReference type="InterPro" id="IPR001387">
    <property type="entry name" value="Cro/C1-type_HTH"/>
</dbReference>
<accession>A0A1Q5P1U9</accession>
<dbReference type="PANTHER" id="PTHR46797">
    <property type="entry name" value="HTH-TYPE TRANSCRIPTIONAL REGULATOR"/>
    <property type="match status" value="1"/>
</dbReference>
<dbReference type="PANTHER" id="PTHR46797:SF1">
    <property type="entry name" value="METHYLPHOSPHONATE SYNTHASE"/>
    <property type="match status" value="1"/>
</dbReference>
<dbReference type="GO" id="GO:0005829">
    <property type="term" value="C:cytosol"/>
    <property type="evidence" value="ECO:0007669"/>
    <property type="project" value="TreeGrafter"/>
</dbReference>
<evidence type="ECO:0000256" key="1">
    <source>
        <dbReference type="ARBA" id="ARBA00023125"/>
    </source>
</evidence>
<sequence length="292" mass="33428">MANQLGEIIRSYRKEAKLTQKQLAEKLQKAESTVRMWELGKNTPSLETLRDIGGALDIPLGELMLEAGYIKEFREMALDNLKKPPSIPTFGEAIREAREDNYNDNYEQFTIPLSDIARQTNIPETTLEQIENGEEIELTDTQIMNISNALDVNFAYLYLLAGKGNTLFEQDILENILIRTRTFSASEVKKISSMTFEEFCESEKGLINSDGSVLEMDTAGKIYNECTYSNEINQLMHLHAFPQMWSDSPDILYLLDVSHAQLNYRDRKLSANDKLKILAKIEEIADEFEYQD</sequence>
<dbReference type="AlphaFoldDB" id="A0A1Q5P1U9"/>
<evidence type="ECO:0000313" key="3">
    <source>
        <dbReference type="EMBL" id="OKL36224.1"/>
    </source>
</evidence>
<dbReference type="RefSeq" id="WP_073712046.1">
    <property type="nucleotide sequence ID" value="NZ_MRWQ01000009.1"/>
</dbReference>
<dbReference type="OrthoDB" id="34624at2"/>